<feature type="compositionally biased region" description="Polar residues" evidence="7">
    <location>
        <begin position="1"/>
        <end position="12"/>
    </location>
</feature>
<gene>
    <name evidence="9" type="ORF">FJTKL_14537</name>
</gene>
<dbReference type="Proteomes" id="UP001600888">
    <property type="component" value="Unassembled WGS sequence"/>
</dbReference>
<name>A0ABR4E783_9PEZI</name>
<comment type="similarity">
    <text evidence="3">Belongs to the CHZ1 family.</text>
</comment>
<accession>A0ABR4E783</accession>
<keyword evidence="4" id="KW-0143">Chaperone</keyword>
<dbReference type="Pfam" id="PF09649">
    <property type="entry name" value="CHZ"/>
    <property type="match status" value="1"/>
</dbReference>
<dbReference type="InterPro" id="IPR019098">
    <property type="entry name" value="Histone_chaperone_domain_CHZ"/>
</dbReference>
<keyword evidence="5" id="KW-0539">Nucleus</keyword>
<comment type="subcellular location">
    <subcellularLocation>
        <location evidence="2">Nucleus</location>
    </subcellularLocation>
</comment>
<protein>
    <recommendedName>
        <fullName evidence="8">Histone chaperone domain-containing protein</fullName>
    </recommendedName>
</protein>
<comment type="subunit">
    <text evidence="6">Forms a heterotrimer with H2A.Z-H2B, stabilizing the association of the histone dimer. Also, with a lower affinity, forms a heterotrimer with H2A-H2B.</text>
</comment>
<dbReference type="EMBL" id="JBAWTH010000088">
    <property type="protein sequence ID" value="KAL2278263.1"/>
    <property type="molecule type" value="Genomic_DNA"/>
</dbReference>
<evidence type="ECO:0000256" key="7">
    <source>
        <dbReference type="SAM" id="MobiDB-lite"/>
    </source>
</evidence>
<keyword evidence="10" id="KW-1185">Reference proteome</keyword>
<comment type="caution">
    <text evidence="9">The sequence shown here is derived from an EMBL/GenBank/DDBJ whole genome shotgun (WGS) entry which is preliminary data.</text>
</comment>
<evidence type="ECO:0000256" key="1">
    <source>
        <dbReference type="ARBA" id="ARBA00002212"/>
    </source>
</evidence>
<feature type="region of interest" description="Disordered" evidence="7">
    <location>
        <begin position="1"/>
        <end position="82"/>
    </location>
</feature>
<reference evidence="9 10" key="1">
    <citation type="submission" date="2024-03" db="EMBL/GenBank/DDBJ databases">
        <title>A high-quality draft genome sequence of Diaporthe vaccinii, a causative agent of upright dieback and viscid rot disease in cranberry plants.</title>
        <authorList>
            <person name="Sarrasin M."/>
            <person name="Lang B.F."/>
            <person name="Burger G."/>
        </authorList>
    </citation>
    <scope>NUCLEOTIDE SEQUENCE [LARGE SCALE GENOMIC DNA]</scope>
    <source>
        <strain evidence="9 10">IS7</strain>
    </source>
</reference>
<evidence type="ECO:0000256" key="2">
    <source>
        <dbReference type="ARBA" id="ARBA00004123"/>
    </source>
</evidence>
<evidence type="ECO:0000256" key="6">
    <source>
        <dbReference type="ARBA" id="ARBA00025877"/>
    </source>
</evidence>
<evidence type="ECO:0000313" key="10">
    <source>
        <dbReference type="Proteomes" id="UP001600888"/>
    </source>
</evidence>
<feature type="domain" description="Histone chaperone" evidence="8">
    <location>
        <begin position="43"/>
        <end position="64"/>
    </location>
</feature>
<proteinExistence type="inferred from homology"/>
<organism evidence="9 10">
    <name type="scientific">Diaporthe vaccinii</name>
    <dbReference type="NCBI Taxonomy" id="105482"/>
    <lineage>
        <taxon>Eukaryota</taxon>
        <taxon>Fungi</taxon>
        <taxon>Dikarya</taxon>
        <taxon>Ascomycota</taxon>
        <taxon>Pezizomycotina</taxon>
        <taxon>Sordariomycetes</taxon>
        <taxon>Sordariomycetidae</taxon>
        <taxon>Diaporthales</taxon>
        <taxon>Diaporthaceae</taxon>
        <taxon>Diaporthe</taxon>
        <taxon>Diaporthe eres species complex</taxon>
    </lineage>
</organism>
<evidence type="ECO:0000259" key="8">
    <source>
        <dbReference type="Pfam" id="PF09649"/>
    </source>
</evidence>
<feature type="compositionally biased region" description="Basic and acidic residues" evidence="7">
    <location>
        <begin position="41"/>
        <end position="51"/>
    </location>
</feature>
<evidence type="ECO:0000256" key="5">
    <source>
        <dbReference type="ARBA" id="ARBA00023242"/>
    </source>
</evidence>
<evidence type="ECO:0000313" key="9">
    <source>
        <dbReference type="EMBL" id="KAL2278263.1"/>
    </source>
</evidence>
<evidence type="ECO:0000256" key="3">
    <source>
        <dbReference type="ARBA" id="ARBA00008057"/>
    </source>
</evidence>
<evidence type="ECO:0000256" key="4">
    <source>
        <dbReference type="ARBA" id="ARBA00023186"/>
    </source>
</evidence>
<sequence length="82" mass="8731">MSSNDETYNDYATQGGEIPVQDDNAPIEEGVDAATADSDAQLERDDNEAIDKSNIVEGRTRGAKPEAGSYREPGDSEALPAE</sequence>
<comment type="function">
    <text evidence="1">Forms a chaperone-bound H2A.Z-H2B complex that acts as a source for SWR1 complex-dependent H2A to H2A.Z histone replacement in chromatin.</text>
</comment>